<evidence type="ECO:0000256" key="1">
    <source>
        <dbReference type="ARBA" id="ARBA00022729"/>
    </source>
</evidence>
<dbReference type="RefSeq" id="WP_131096907.1">
    <property type="nucleotide sequence ID" value="NZ_CP036455.1"/>
</dbReference>
<dbReference type="SUPFAM" id="SSF53850">
    <property type="entry name" value="Periplasmic binding protein-like II"/>
    <property type="match status" value="1"/>
</dbReference>
<name>A0A4P6PXC9_9ACTN</name>
<dbReference type="NCBIfam" id="TIGR02995">
    <property type="entry name" value="ectoine_ehuB"/>
    <property type="match status" value="1"/>
</dbReference>
<dbReference type="InterPro" id="IPR006311">
    <property type="entry name" value="TAT_signal"/>
</dbReference>
<dbReference type="CDD" id="cd01002">
    <property type="entry name" value="PBP2_Ehub_like"/>
    <property type="match status" value="1"/>
</dbReference>
<dbReference type="InterPro" id="IPR014337">
    <property type="entry name" value="Ectoine_EhuB"/>
</dbReference>
<dbReference type="PANTHER" id="PTHR35936">
    <property type="entry name" value="MEMBRANE-BOUND LYTIC MUREIN TRANSGLYCOSYLASE F"/>
    <property type="match status" value="1"/>
</dbReference>
<accession>A0A4P6PXC9</accession>
<organism evidence="3 4">
    <name type="scientific">Streptomonospora litoralis</name>
    <dbReference type="NCBI Taxonomy" id="2498135"/>
    <lineage>
        <taxon>Bacteria</taxon>
        <taxon>Bacillati</taxon>
        <taxon>Actinomycetota</taxon>
        <taxon>Actinomycetes</taxon>
        <taxon>Streptosporangiales</taxon>
        <taxon>Nocardiopsidaceae</taxon>
        <taxon>Streptomonospora</taxon>
    </lineage>
</organism>
<dbReference type="GO" id="GO:0051470">
    <property type="term" value="P:ectoine transmembrane transport"/>
    <property type="evidence" value="ECO:0007669"/>
    <property type="project" value="InterPro"/>
</dbReference>
<dbReference type="PROSITE" id="PS51318">
    <property type="entry name" value="TAT"/>
    <property type="match status" value="1"/>
</dbReference>
<evidence type="ECO:0000313" key="3">
    <source>
        <dbReference type="EMBL" id="QBI52340.1"/>
    </source>
</evidence>
<dbReference type="AlphaFoldDB" id="A0A4P6PXC9"/>
<dbReference type="EMBL" id="CP036455">
    <property type="protein sequence ID" value="QBI52340.1"/>
    <property type="molecule type" value="Genomic_DNA"/>
</dbReference>
<dbReference type="KEGG" id="strr:EKD16_02620"/>
<feature type="domain" description="Solute-binding protein family 3/N-terminal" evidence="2">
    <location>
        <begin position="55"/>
        <end position="289"/>
    </location>
</feature>
<keyword evidence="4" id="KW-1185">Reference proteome</keyword>
<protein>
    <submittedName>
        <fullName evidence="3">Putative amino-acid ABC transporter-binding protein</fullName>
    </submittedName>
</protein>
<dbReference type="GO" id="GO:0033294">
    <property type="term" value="F:ectoine binding"/>
    <property type="evidence" value="ECO:0007669"/>
    <property type="project" value="InterPro"/>
</dbReference>
<dbReference type="OrthoDB" id="9768183at2"/>
<dbReference type="Gene3D" id="3.40.190.10">
    <property type="entry name" value="Periplasmic binding protein-like II"/>
    <property type="match status" value="2"/>
</dbReference>
<reference evidence="3 4" key="1">
    <citation type="submission" date="2019-02" db="EMBL/GenBank/DDBJ databases">
        <authorList>
            <person name="Khodamoradi S."/>
            <person name="Hahnke R.L."/>
            <person name="Kaempfer P."/>
            <person name="Schumann P."/>
            <person name="Rohde M."/>
            <person name="Steinert M."/>
            <person name="Luzhetskyy A."/>
            <person name="Wink J."/>
            <person name="Ruckert C."/>
        </authorList>
    </citation>
    <scope>NUCLEOTIDE SEQUENCE [LARGE SCALE GENOMIC DNA]</scope>
    <source>
        <strain evidence="3 4">M2</strain>
    </source>
</reference>
<evidence type="ECO:0000313" key="4">
    <source>
        <dbReference type="Proteomes" id="UP000292235"/>
    </source>
</evidence>
<dbReference type="SMART" id="SM00062">
    <property type="entry name" value="PBPb"/>
    <property type="match status" value="1"/>
</dbReference>
<evidence type="ECO:0000259" key="2">
    <source>
        <dbReference type="SMART" id="SM00062"/>
    </source>
</evidence>
<gene>
    <name evidence="3" type="ORF">EKD16_02620</name>
</gene>
<dbReference type="Proteomes" id="UP000292235">
    <property type="component" value="Chromosome"/>
</dbReference>
<proteinExistence type="predicted"/>
<sequence>MSNSSPLGHLGRRDVLRAGGITAAALAAGPGLAACSRTEPAQGQTLLESLREKGSIKAAINNEPPFGYIDDNGKVTGEAPELLRAIVKEMGIDKIEAETVSWDGLIPGLKAGRYDVVAAGMYITPERCQEVAFAEPDYKVLEAFMVKKGNPKNLETYHSVAEQPDVQIAVLNASVEQNYAEGAGVKKDQMTLGDNAVQMLDLLENGRVDAVGLSTFSLNYQMEQRGMQGGYEVTEGFTPVVDGEEVKPAGGFAFRKENQDFLDRFNEVLADFKQSGRLTEIGKEFGFDEAAHPGDLTTEELCSQ</sequence>
<dbReference type="Pfam" id="PF00497">
    <property type="entry name" value="SBP_bac_3"/>
    <property type="match status" value="1"/>
</dbReference>
<dbReference type="PANTHER" id="PTHR35936:SF17">
    <property type="entry name" value="ARGININE-BINDING EXTRACELLULAR PROTEIN ARTP"/>
    <property type="match status" value="1"/>
</dbReference>
<keyword evidence="1" id="KW-0732">Signal</keyword>
<dbReference type="InterPro" id="IPR001638">
    <property type="entry name" value="Solute-binding_3/MltF_N"/>
</dbReference>